<organism evidence="3 4">
    <name type="scientific">Pantoea ananatis (strain LMG 20103)</name>
    <dbReference type="NCBI Taxonomy" id="706191"/>
    <lineage>
        <taxon>Bacteria</taxon>
        <taxon>Pseudomonadati</taxon>
        <taxon>Pseudomonadota</taxon>
        <taxon>Gammaproteobacteria</taxon>
        <taxon>Enterobacterales</taxon>
        <taxon>Erwiniaceae</taxon>
        <taxon>Pantoea</taxon>
    </lineage>
</organism>
<feature type="region of interest" description="Disordered" evidence="1">
    <location>
        <begin position="31"/>
        <end position="64"/>
    </location>
</feature>
<dbReference type="GO" id="GO:0010468">
    <property type="term" value="P:regulation of gene expression"/>
    <property type="evidence" value="ECO:0007669"/>
    <property type="project" value="InterPro"/>
</dbReference>
<dbReference type="eggNOG" id="ENOG502Z805">
    <property type="taxonomic scope" value="Bacteria"/>
</dbReference>
<dbReference type="EMBL" id="CP001875">
    <property type="protein sequence ID" value="ADD77846.1"/>
    <property type="molecule type" value="Genomic_DNA"/>
</dbReference>
<dbReference type="Proteomes" id="UP000001702">
    <property type="component" value="Chromosome"/>
</dbReference>
<protein>
    <submittedName>
        <fullName evidence="3">Div</fullName>
    </submittedName>
</protein>
<keyword evidence="4" id="KW-1185">Reference proteome</keyword>
<evidence type="ECO:0000313" key="4">
    <source>
        <dbReference type="Proteomes" id="UP000001702"/>
    </source>
</evidence>
<gene>
    <name evidence="3" type="primary">div</name>
    <name evidence="3" type="ordered locus">PANA_2679</name>
</gene>
<accession>D4GJ96</accession>
<dbReference type="NCBIfam" id="NF007987">
    <property type="entry name" value="PRK10715.1"/>
    <property type="match status" value="1"/>
</dbReference>
<reference evidence="3 4" key="1">
    <citation type="journal article" date="2010" name="J. Bacteriol.">
        <title>Genome sequence of Pantoea ananatis LMG20103, the causative agent of Eucalyptus blight and dieback.</title>
        <authorList>
            <person name="De Maayer P."/>
            <person name="Chan W.Y."/>
            <person name="Venter S.N."/>
            <person name="Toth I.K."/>
            <person name="Birch P.R."/>
            <person name="Joubert F."/>
            <person name="Coutinho T.A."/>
        </authorList>
    </citation>
    <scope>NUCLEOTIDE SEQUENCE [LARGE SCALE GENOMIC DNA]</scope>
    <source>
        <strain evidence="3 4">LMG 20103</strain>
    </source>
</reference>
<dbReference type="InterPro" id="IPR023597">
    <property type="entry name" value="Flagellar_regulator_Flk"/>
</dbReference>
<keyword evidence="2" id="KW-0812">Transmembrane</keyword>
<evidence type="ECO:0000256" key="2">
    <source>
        <dbReference type="SAM" id="Phobius"/>
    </source>
</evidence>
<dbReference type="HOGENOM" id="CLU_063700_0_0_6"/>
<evidence type="ECO:0000256" key="1">
    <source>
        <dbReference type="SAM" id="MobiDB-lite"/>
    </source>
</evidence>
<proteinExistence type="predicted"/>
<dbReference type="GO" id="GO:0016020">
    <property type="term" value="C:membrane"/>
    <property type="evidence" value="ECO:0007669"/>
    <property type="project" value="InterPro"/>
</dbReference>
<keyword evidence="2" id="KW-1133">Transmembrane helix</keyword>
<keyword evidence="2" id="KW-0472">Membrane</keyword>
<sequence>MDFPGAFVIIAYSVSGAPHAVLFPKESAMQPVSGPGVPVGDRSSVNPQTDAPRTGSVAGEQPLSPAQRTTLERLIVRIMSLSTLKAPELWAGLRHEVGVKSEAELQSRHFPAAEQFLNNRLAQVQTGHGTRQLMTQLTDLLPKGNNRQAVSDFIRQQFGQTVLSALTQDQLRQVLTMLQNGQMAIPQPQQSRSSDRTLLPAEHQALNQQIVRLAAATGESSGKIWTAALKLVNLTSGDPIPSRHYPLLTQYLQVRQTLSQHSAPTLQLIETSLKHPLDQREQQMLEDYSLQRFQATPQMVLTPTQTQDLLNFLFARRAERAHEQALADNELNPHPIWAPISGSLPPVLQPLAARPVLSAVVGLIVLAFLLWLVL</sequence>
<dbReference type="STRING" id="706191.PANA_2679"/>
<dbReference type="AlphaFoldDB" id="D4GJ96"/>
<feature type="transmembrane region" description="Helical" evidence="2">
    <location>
        <begin position="351"/>
        <end position="373"/>
    </location>
</feature>
<evidence type="ECO:0000313" key="3">
    <source>
        <dbReference type="EMBL" id="ADD77846.1"/>
    </source>
</evidence>
<dbReference type="KEGG" id="pam:PANA_2679"/>
<name>D4GJ96_PANAM</name>